<accession>A0A239PKH1</accession>
<feature type="transmembrane region" description="Helical" evidence="8">
    <location>
        <begin position="301"/>
        <end position="321"/>
    </location>
</feature>
<proteinExistence type="predicted"/>
<evidence type="ECO:0000256" key="3">
    <source>
        <dbReference type="ARBA" id="ARBA00022670"/>
    </source>
</evidence>
<protein>
    <submittedName>
        <fullName evidence="10">Exosortase D, VPLPA-CTERM-specific</fullName>
    </submittedName>
</protein>
<evidence type="ECO:0000256" key="1">
    <source>
        <dbReference type="ARBA" id="ARBA00004651"/>
    </source>
</evidence>
<dbReference type="NCBIfam" id="TIGR04152">
    <property type="entry name" value="exosort_VPLPA"/>
    <property type="match status" value="1"/>
</dbReference>
<evidence type="ECO:0000259" key="9">
    <source>
        <dbReference type="Pfam" id="PF11984"/>
    </source>
</evidence>
<name>A0A239PKH1_9PROT</name>
<keyword evidence="6 8" id="KW-1133">Transmembrane helix</keyword>
<feature type="transmembrane region" description="Helical" evidence="8">
    <location>
        <begin position="183"/>
        <end position="202"/>
    </location>
</feature>
<evidence type="ECO:0000313" key="10">
    <source>
        <dbReference type="EMBL" id="SNT68308.1"/>
    </source>
</evidence>
<feature type="transmembrane region" description="Helical" evidence="8">
    <location>
        <begin position="90"/>
        <end position="114"/>
    </location>
</feature>
<dbReference type="InterPro" id="IPR013426">
    <property type="entry name" value="EpsH-like"/>
</dbReference>
<keyword evidence="4 8" id="KW-0812">Transmembrane</keyword>
<keyword evidence="5" id="KW-0378">Hydrolase</keyword>
<dbReference type="OrthoDB" id="9797363at2"/>
<evidence type="ECO:0000256" key="2">
    <source>
        <dbReference type="ARBA" id="ARBA00022475"/>
    </source>
</evidence>
<comment type="subcellular location">
    <subcellularLocation>
        <location evidence="1">Cell membrane</location>
        <topology evidence="1">Multi-pass membrane protein</topology>
    </subcellularLocation>
</comment>
<evidence type="ECO:0000256" key="8">
    <source>
        <dbReference type="SAM" id="Phobius"/>
    </source>
</evidence>
<feature type="transmembrane region" description="Helical" evidence="8">
    <location>
        <begin position="249"/>
        <end position="272"/>
    </location>
</feature>
<keyword evidence="7 8" id="KW-0472">Membrane</keyword>
<feature type="transmembrane region" description="Helical" evidence="8">
    <location>
        <begin position="209"/>
        <end position="229"/>
    </location>
</feature>
<dbReference type="GO" id="GO:0005886">
    <property type="term" value="C:plasma membrane"/>
    <property type="evidence" value="ECO:0007669"/>
    <property type="project" value="UniProtKB-SubCell"/>
</dbReference>
<feature type="transmembrane region" description="Helical" evidence="8">
    <location>
        <begin position="67"/>
        <end position="84"/>
    </location>
</feature>
<dbReference type="InterPro" id="IPR019127">
    <property type="entry name" value="Exosortase"/>
</dbReference>
<evidence type="ECO:0000256" key="5">
    <source>
        <dbReference type="ARBA" id="ARBA00022801"/>
    </source>
</evidence>
<dbReference type="Pfam" id="PF11984">
    <property type="entry name" value="DUF3485"/>
    <property type="match status" value="1"/>
</dbReference>
<feature type="transmembrane region" description="Helical" evidence="8">
    <location>
        <begin position="121"/>
        <end position="140"/>
    </location>
</feature>
<dbReference type="NCBIfam" id="TIGR02602">
    <property type="entry name" value="8TM_EpsH"/>
    <property type="match status" value="1"/>
</dbReference>
<keyword evidence="3" id="KW-0645">Protease</keyword>
<keyword evidence="2" id="KW-1003">Cell membrane</keyword>
<evidence type="ECO:0000313" key="11">
    <source>
        <dbReference type="Proteomes" id="UP000198346"/>
    </source>
</evidence>
<feature type="transmembrane region" description="Helical" evidence="8">
    <location>
        <begin position="38"/>
        <end position="55"/>
    </location>
</feature>
<dbReference type="Pfam" id="PF09721">
    <property type="entry name" value="Exosortase_EpsH"/>
    <property type="match status" value="1"/>
</dbReference>
<dbReference type="InterPro" id="IPR026491">
    <property type="entry name" value="ExosortD_VPLPA"/>
</dbReference>
<feature type="transmembrane region" description="Helical" evidence="8">
    <location>
        <begin position="7"/>
        <end position="26"/>
    </location>
</feature>
<dbReference type="AlphaFoldDB" id="A0A239PKH1"/>
<evidence type="ECO:0000256" key="6">
    <source>
        <dbReference type="ARBA" id="ARBA00022989"/>
    </source>
</evidence>
<keyword evidence="11" id="KW-1185">Reference proteome</keyword>
<gene>
    <name evidence="10" type="ORF">SAMN06297382_0810</name>
</gene>
<dbReference type="GO" id="GO:0006508">
    <property type="term" value="P:proteolysis"/>
    <property type="evidence" value="ECO:0007669"/>
    <property type="project" value="UniProtKB-KW"/>
</dbReference>
<dbReference type="RefSeq" id="WP_089411260.1">
    <property type="nucleotide sequence ID" value="NZ_FZQA01000001.1"/>
</dbReference>
<organism evidence="10 11">
    <name type="scientific">Amphiplicatus metriothermophilus</name>
    <dbReference type="NCBI Taxonomy" id="1519374"/>
    <lineage>
        <taxon>Bacteria</taxon>
        <taxon>Pseudomonadati</taxon>
        <taxon>Pseudomonadota</taxon>
        <taxon>Alphaproteobacteria</taxon>
        <taxon>Parvularculales</taxon>
        <taxon>Parvularculaceae</taxon>
        <taxon>Amphiplicatus</taxon>
    </lineage>
</organism>
<sequence>MGRPRELVFLGAACAVLAVLFWEALGNLWMRWSGQPELSHSFFIPLISLWLVWMNRERVLASVGDPSWAGLAILTAGLASHIVGQLTSIFVFQHIGLVIVIAGLVAAFGGLSLLRAVAAPVAFLFFAVPPPFWVITVLSWKFQLVSSVIGAQMLEALNVPVYLSGNVIDLGDYKLQVAEACSGLRYLFPFLSIGVIAAYMYRGPLWHKAVIVAAIFPITILMNSFRIAATGLLVQNYGIEHAEGALHFFEGWVVFLICLAVLFGVIALLGFVSKPRQNAFEALSAPELPQRRPRRTGVSRAVALGAAGALAAGFIGLSQIVNVDSLVIPERKPFAEIPSEFPDWRSEVRPIDPTVAEVLGADDSIVVDLQSPDGQFYNLYMAYLNAQRDGRSWHSPRQCIPGGGWKIARHDIVETTTQDGRPFSYNRLIIESGNHRQLVYYWYDQRGRKVANEFVMKFWLVYDAVFRHRSDGAMVRLIAPVTDGASVREADERLQALMRRMEGFLPHYVPE</sequence>
<dbReference type="GO" id="GO:0008233">
    <property type="term" value="F:peptidase activity"/>
    <property type="evidence" value="ECO:0007669"/>
    <property type="project" value="UniProtKB-KW"/>
</dbReference>
<dbReference type="EMBL" id="FZQA01000001">
    <property type="protein sequence ID" value="SNT68308.1"/>
    <property type="molecule type" value="Genomic_DNA"/>
</dbReference>
<dbReference type="NCBIfam" id="TIGR02914">
    <property type="entry name" value="EpsI_fam"/>
    <property type="match status" value="1"/>
</dbReference>
<evidence type="ECO:0000256" key="7">
    <source>
        <dbReference type="ARBA" id="ARBA00023136"/>
    </source>
</evidence>
<evidence type="ECO:0000256" key="4">
    <source>
        <dbReference type="ARBA" id="ARBA00022692"/>
    </source>
</evidence>
<dbReference type="InterPro" id="IPR014263">
    <property type="entry name" value="Methanolan_biosynth_EpsI"/>
</dbReference>
<feature type="domain" description="Methanolan biosynthesis EpsI" evidence="9">
    <location>
        <begin position="309"/>
        <end position="506"/>
    </location>
</feature>
<dbReference type="Proteomes" id="UP000198346">
    <property type="component" value="Unassembled WGS sequence"/>
</dbReference>
<dbReference type="NCBIfam" id="TIGR04178">
    <property type="entry name" value="exo_archaeo"/>
    <property type="match status" value="1"/>
</dbReference>
<dbReference type="InterPro" id="IPR026392">
    <property type="entry name" value="Exo/Archaeosortase_dom"/>
</dbReference>
<reference evidence="10 11" key="1">
    <citation type="submission" date="2017-07" db="EMBL/GenBank/DDBJ databases">
        <authorList>
            <person name="Sun Z.S."/>
            <person name="Albrecht U."/>
            <person name="Echele G."/>
            <person name="Lee C.C."/>
        </authorList>
    </citation>
    <scope>NUCLEOTIDE SEQUENCE [LARGE SCALE GENOMIC DNA]</scope>
    <source>
        <strain evidence="10 11">CGMCC 1.12710</strain>
    </source>
</reference>